<evidence type="ECO:0000313" key="2">
    <source>
        <dbReference type="EMBL" id="WXB92021.1"/>
    </source>
</evidence>
<protein>
    <submittedName>
        <fullName evidence="2">Helix-turn-helix domain-containing protein</fullName>
    </submittedName>
</protein>
<organism evidence="2 3">
    <name type="scientific">Bacillus kandeliae</name>
    <dbReference type="NCBI Taxonomy" id="3129297"/>
    <lineage>
        <taxon>Bacteria</taxon>
        <taxon>Bacillati</taxon>
        <taxon>Bacillota</taxon>
        <taxon>Bacilli</taxon>
        <taxon>Bacillales</taxon>
        <taxon>Bacillaceae</taxon>
        <taxon>Bacillus</taxon>
    </lineage>
</organism>
<accession>A0ABZ2N2S3</accession>
<evidence type="ECO:0000313" key="3">
    <source>
        <dbReference type="Proteomes" id="UP001387364"/>
    </source>
</evidence>
<evidence type="ECO:0000256" key="1">
    <source>
        <dbReference type="ARBA" id="ARBA00023125"/>
    </source>
</evidence>
<dbReference type="Proteomes" id="UP001387364">
    <property type="component" value="Chromosome"/>
</dbReference>
<proteinExistence type="predicted"/>
<sequence>MEQTLKTTATLADPTRFSIYQYMVKHQKEVSVQEIAKQFDIHPNVARLHLSKLEDIEIIDSFLHKSGKGGRPGKLYKPSEKSIQLSFPHRDFQLLANIALSALASIGELGIAEAKKIAYSFGEKTIRQKISRESTLSNEEKLQLLQEISAMTGYIPVVEEKKDGIHIHFTLYNCPFKEAVERQSELTCQVHIAFLKGAFDSLFKQLSFQQTSSMTDGCKECTYHVIVTN</sequence>
<dbReference type="CDD" id="cd00090">
    <property type="entry name" value="HTH_ARSR"/>
    <property type="match status" value="1"/>
</dbReference>
<dbReference type="Pfam" id="PF12840">
    <property type="entry name" value="HTH_20"/>
    <property type="match status" value="1"/>
</dbReference>
<dbReference type="InterPro" id="IPR036388">
    <property type="entry name" value="WH-like_DNA-bd_sf"/>
</dbReference>
<dbReference type="EMBL" id="CP147404">
    <property type="protein sequence ID" value="WXB92021.1"/>
    <property type="molecule type" value="Genomic_DNA"/>
</dbReference>
<dbReference type="RefSeq" id="WP_338750078.1">
    <property type="nucleotide sequence ID" value="NZ_CP147404.1"/>
</dbReference>
<reference evidence="2 3" key="1">
    <citation type="submission" date="2024-02" db="EMBL/GenBank/DDBJ databases">
        <title>Seven novel Bacillus-like species.</title>
        <authorList>
            <person name="Liu G."/>
        </authorList>
    </citation>
    <scope>NUCLEOTIDE SEQUENCE [LARGE SCALE GENOMIC DNA]</scope>
    <source>
        <strain evidence="2 3">FJAT-52991</strain>
    </source>
</reference>
<keyword evidence="1" id="KW-0238">DNA-binding</keyword>
<keyword evidence="3" id="KW-1185">Reference proteome</keyword>
<dbReference type="Gene3D" id="1.10.10.10">
    <property type="entry name" value="Winged helix-like DNA-binding domain superfamily/Winged helix DNA-binding domain"/>
    <property type="match status" value="1"/>
</dbReference>
<dbReference type="InterPro" id="IPR036390">
    <property type="entry name" value="WH_DNA-bd_sf"/>
</dbReference>
<name>A0ABZ2N2S3_9BACI</name>
<gene>
    <name evidence="2" type="ORF">WDJ61_12225</name>
</gene>
<dbReference type="InterPro" id="IPR011991">
    <property type="entry name" value="ArsR-like_HTH"/>
</dbReference>
<dbReference type="SUPFAM" id="SSF46785">
    <property type="entry name" value="Winged helix' DNA-binding domain"/>
    <property type="match status" value="1"/>
</dbReference>